<feature type="transmembrane region" description="Helical" evidence="1">
    <location>
        <begin position="90"/>
        <end position="113"/>
    </location>
</feature>
<reference evidence="2 3" key="1">
    <citation type="submission" date="2018-07" db="EMBL/GenBank/DDBJ databases">
        <title>Dyella monticola sp. nov. and Dyella psychrodurans sp. nov. isolated from monsoon evergreen broad-leaved forest soil of Dinghu Mountain, China.</title>
        <authorList>
            <person name="Gao Z."/>
            <person name="Qiu L."/>
        </authorList>
    </citation>
    <scope>NUCLEOTIDE SEQUENCE [LARGE SCALE GENOMIC DNA]</scope>
    <source>
        <strain evidence="2 3">4MSK11</strain>
    </source>
</reference>
<feature type="transmembrane region" description="Helical" evidence="1">
    <location>
        <begin position="191"/>
        <end position="212"/>
    </location>
</feature>
<dbReference type="EMBL" id="QRBF01000001">
    <property type="protein sequence ID" value="RDS86128.1"/>
    <property type="molecule type" value="Genomic_DNA"/>
</dbReference>
<dbReference type="AlphaFoldDB" id="A0A370XCJ6"/>
<name>A0A370XCJ6_9GAMM</name>
<evidence type="ECO:0000256" key="1">
    <source>
        <dbReference type="SAM" id="Phobius"/>
    </source>
</evidence>
<evidence type="ECO:0000313" key="2">
    <source>
        <dbReference type="EMBL" id="RDS86128.1"/>
    </source>
</evidence>
<dbReference type="RefSeq" id="WP_115476379.1">
    <property type="nucleotide sequence ID" value="NZ_QRBF01000001.1"/>
</dbReference>
<keyword evidence="1" id="KW-0472">Membrane</keyword>
<dbReference type="Proteomes" id="UP000255334">
    <property type="component" value="Unassembled WGS sequence"/>
</dbReference>
<gene>
    <name evidence="2" type="ORF">DWU99_02335</name>
</gene>
<keyword evidence="1" id="KW-0812">Transmembrane</keyword>
<dbReference type="OrthoDB" id="6059252at2"/>
<comment type="caution">
    <text evidence="2">The sequence shown here is derived from an EMBL/GenBank/DDBJ whole genome shotgun (WGS) entry which is preliminary data.</text>
</comment>
<feature type="transmembrane region" description="Helical" evidence="1">
    <location>
        <begin position="133"/>
        <end position="151"/>
    </location>
</feature>
<evidence type="ECO:0000313" key="3">
    <source>
        <dbReference type="Proteomes" id="UP000255334"/>
    </source>
</evidence>
<dbReference type="Pfam" id="PF06532">
    <property type="entry name" value="NrsF"/>
    <property type="match status" value="1"/>
</dbReference>
<proteinExistence type="predicted"/>
<keyword evidence="3" id="KW-1185">Reference proteome</keyword>
<feature type="transmembrane region" description="Helical" evidence="1">
    <location>
        <begin position="158"/>
        <end position="179"/>
    </location>
</feature>
<feature type="transmembrane region" description="Helical" evidence="1">
    <location>
        <begin position="59"/>
        <end position="78"/>
    </location>
</feature>
<accession>A0A370XCJ6</accession>
<protein>
    <submittedName>
        <fullName evidence="2">DUF1109 domain-containing protein</fullName>
    </submittedName>
</protein>
<sequence>MRTEDLVELLSTDIEPVKKDALAILVTGSLLVALAGAFVLMAIAFGIRPDLANVITTPIFWEKLAFPLSLSVGAVIATSRLGRPGASVGGVGLVFLILPVVCVWAAGTAVVYGAVPADRALAVFGHTWRSCPFNILLLSIPGFIAIFYAMARLAPTRLRLAGAVSGLLAGTVATVAYCFHCPEMSPAFWSIWYVLGVMIVAATGALLGPRLLRW</sequence>
<feature type="transmembrane region" description="Helical" evidence="1">
    <location>
        <begin position="21"/>
        <end position="47"/>
    </location>
</feature>
<dbReference type="InterPro" id="IPR009495">
    <property type="entry name" value="NrsF"/>
</dbReference>
<keyword evidence="1" id="KW-1133">Transmembrane helix</keyword>
<organism evidence="2 3">
    <name type="scientific">Dyella psychrodurans</name>
    <dbReference type="NCBI Taxonomy" id="1927960"/>
    <lineage>
        <taxon>Bacteria</taxon>
        <taxon>Pseudomonadati</taxon>
        <taxon>Pseudomonadota</taxon>
        <taxon>Gammaproteobacteria</taxon>
        <taxon>Lysobacterales</taxon>
        <taxon>Rhodanobacteraceae</taxon>
        <taxon>Dyella</taxon>
    </lineage>
</organism>